<dbReference type="Proteomes" id="UP000323866">
    <property type="component" value="Unassembled WGS sequence"/>
</dbReference>
<evidence type="ECO:0000313" key="3">
    <source>
        <dbReference type="EMBL" id="MFA1773824.1"/>
    </source>
</evidence>
<dbReference type="EMBL" id="JBGOGF010000021">
    <property type="protein sequence ID" value="MFA1773824.1"/>
    <property type="molecule type" value="Genomic_DNA"/>
</dbReference>
<accession>A0A5M8QRX7</accession>
<keyword evidence="5" id="KW-1185">Reference proteome</keyword>
<reference evidence="2 4" key="2">
    <citation type="submission" date="2019-09" db="EMBL/GenBank/DDBJ databases">
        <title>A bacterium isolated from glacier soil.</title>
        <authorList>
            <person name="Liu Q."/>
        </authorList>
    </citation>
    <scope>NUCLEOTIDE SEQUENCE [LARGE SCALE GENOMIC DNA]</scope>
    <source>
        <strain evidence="2 4">MDT1-10-3</strain>
    </source>
</reference>
<evidence type="ECO:0000313" key="5">
    <source>
        <dbReference type="Proteomes" id="UP001570846"/>
    </source>
</evidence>
<comment type="caution">
    <text evidence="2">The sequence shown here is derived from an EMBL/GenBank/DDBJ whole genome shotgun (WGS) entry which is preliminary data.</text>
</comment>
<dbReference type="AlphaFoldDB" id="A0A5M8QRX7"/>
<keyword evidence="1" id="KW-0732">Signal</keyword>
<proteinExistence type="predicted"/>
<dbReference type="EMBL" id="VKKZ01000004">
    <property type="protein sequence ID" value="KAA6438018.1"/>
    <property type="molecule type" value="Genomic_DNA"/>
</dbReference>
<evidence type="ECO:0000313" key="4">
    <source>
        <dbReference type="Proteomes" id="UP000323866"/>
    </source>
</evidence>
<evidence type="ECO:0000256" key="1">
    <source>
        <dbReference type="SAM" id="SignalP"/>
    </source>
</evidence>
<gene>
    <name evidence="3" type="ORF">ACD591_21195</name>
    <name evidence="2" type="ORF">FOE74_00865</name>
</gene>
<dbReference type="OrthoDB" id="893948at2"/>
<reference evidence="2 4" key="1">
    <citation type="submission" date="2019-07" db="EMBL/GenBank/DDBJ databases">
        <authorList>
            <person name="Qu J.-H."/>
        </authorList>
    </citation>
    <scope>NUCLEOTIDE SEQUENCE [LARGE SCALE GENOMIC DNA]</scope>
    <source>
        <strain evidence="2 4">MDT1-10-3</strain>
    </source>
</reference>
<reference evidence="3 5" key="3">
    <citation type="submission" date="2024-08" db="EMBL/GenBank/DDBJ databases">
        <authorList>
            <person name="Wei W."/>
        </authorList>
    </citation>
    <scope>NUCLEOTIDE SEQUENCE [LARGE SCALE GENOMIC DNA]</scope>
    <source>
        <strain evidence="3 5">XU2</strain>
    </source>
</reference>
<name>A0A5M8QRX7_9BACT</name>
<feature type="signal peptide" evidence="1">
    <location>
        <begin position="1"/>
        <end position="19"/>
    </location>
</feature>
<sequence length="191" mass="21781">MKLLYLCCLLYLLTFKCNAQGYSVEQLKKGILAKYNKQPDSLDICSMVIIDGVPIESSDIESGKKVISKEETKVFVLGDLTNLPHSKCDYVLVLGKGQYQKKKEKRQLLKLAKRNVDSFILSIELKDSRCDSCIAIVVNGNLLPEQESKKLIKSLKVNEVSYIYFYETPNPTFYGYRAKNGLMEIYLKNNN</sequence>
<dbReference type="Proteomes" id="UP001570846">
    <property type="component" value="Unassembled WGS sequence"/>
</dbReference>
<dbReference type="RefSeq" id="WP_149096728.1">
    <property type="nucleotide sequence ID" value="NZ_BMMG01000014.1"/>
</dbReference>
<feature type="chain" id="PRO_5024375822" evidence="1">
    <location>
        <begin position="20"/>
        <end position="191"/>
    </location>
</feature>
<protein>
    <submittedName>
        <fullName evidence="2">Uncharacterized protein</fullName>
    </submittedName>
</protein>
<evidence type="ECO:0000313" key="2">
    <source>
        <dbReference type="EMBL" id="KAA6438018.1"/>
    </source>
</evidence>
<organism evidence="2 4">
    <name type="scientific">Rufibacter glacialis</name>
    <dbReference type="NCBI Taxonomy" id="1259555"/>
    <lineage>
        <taxon>Bacteria</taxon>
        <taxon>Pseudomonadati</taxon>
        <taxon>Bacteroidota</taxon>
        <taxon>Cytophagia</taxon>
        <taxon>Cytophagales</taxon>
        <taxon>Hymenobacteraceae</taxon>
        <taxon>Rufibacter</taxon>
    </lineage>
</organism>